<organism evidence="1 2">
    <name type="scientific">Rhizobium tumorigenes</name>
    <dbReference type="NCBI Taxonomy" id="2041385"/>
    <lineage>
        <taxon>Bacteria</taxon>
        <taxon>Pseudomonadati</taxon>
        <taxon>Pseudomonadota</taxon>
        <taxon>Alphaproteobacteria</taxon>
        <taxon>Hyphomicrobiales</taxon>
        <taxon>Rhizobiaceae</taxon>
        <taxon>Rhizobium/Agrobacterium group</taxon>
        <taxon>Rhizobium</taxon>
    </lineage>
</organism>
<dbReference type="Proteomes" id="UP000249499">
    <property type="component" value="Chromosome"/>
</dbReference>
<evidence type="ECO:0000313" key="1">
    <source>
        <dbReference type="EMBL" id="WFR96323.1"/>
    </source>
</evidence>
<dbReference type="EMBL" id="CP117255">
    <property type="protein sequence ID" value="WFR96323.1"/>
    <property type="molecule type" value="Genomic_DNA"/>
</dbReference>
<dbReference type="KEGG" id="rtu:PR017_04090"/>
<dbReference type="AlphaFoldDB" id="A0AAF1KRK8"/>
<accession>A0AAF1KRK8</accession>
<dbReference type="SUPFAM" id="SSF47413">
    <property type="entry name" value="lambda repressor-like DNA-binding domains"/>
    <property type="match status" value="1"/>
</dbReference>
<dbReference type="PANTHER" id="PTHR40275:SF1">
    <property type="entry name" value="SSL7038 PROTEIN"/>
    <property type="match status" value="1"/>
</dbReference>
<reference evidence="2" key="2">
    <citation type="journal article" date="2023" name="MicrobiologyOpen">
        <title>Genomics of the tumorigenes clade of the family Rhizobiaceae and description of Rhizobium rhododendri sp. nov.</title>
        <authorList>
            <person name="Kuzmanovic N."/>
            <person name="diCenzo G.C."/>
            <person name="Bunk B."/>
            <person name="Sproeer C."/>
            <person name="Fruehling A."/>
            <person name="Neumann-Schaal M."/>
            <person name="Overmann J."/>
            <person name="Smalla K."/>
        </authorList>
    </citation>
    <scope>NUCLEOTIDE SEQUENCE [LARGE SCALE GENOMIC DNA]</scope>
    <source>
        <strain evidence="2">1078</strain>
    </source>
</reference>
<dbReference type="NCBIfam" id="TIGR02684">
    <property type="entry name" value="dnstrm_HI1420"/>
    <property type="match status" value="1"/>
</dbReference>
<sequence>MTLKTEKWDVSRHLDTDEKIALFLEAIFEEADAATIAAALGEVARAKGMSKVAEDAGLSKEGLDSALSGNGSPEFGTILRVIKAVGFDLRVKPQVTPMPEINVAP</sequence>
<dbReference type="Pfam" id="PF21716">
    <property type="entry name" value="dnstrm_HI1420"/>
    <property type="match status" value="1"/>
</dbReference>
<reference evidence="1 2" key="1">
    <citation type="journal article" date="2018" name="Sci. Rep.">
        <title>Rhizobium tumorigenes sp. nov., a novel plant tumorigenic bacterium isolated from cane gall tumors on thornless blackberry.</title>
        <authorList>
            <person name="Kuzmanovi N."/>
            <person name="Smalla K."/>
            <person name="Gronow S."/>
            <person name="PuBawska J."/>
        </authorList>
    </citation>
    <scope>NUCLEOTIDE SEQUENCE [LARGE SCALE GENOMIC DNA]</scope>
    <source>
        <strain evidence="1 2">1078</strain>
    </source>
</reference>
<dbReference type="RefSeq" id="WP_111220422.1">
    <property type="nucleotide sequence ID" value="NZ_CP117255.1"/>
</dbReference>
<protein>
    <submittedName>
        <fullName evidence="1">Addiction module antidote protein</fullName>
    </submittedName>
</protein>
<name>A0AAF1KRK8_9HYPH</name>
<proteinExistence type="predicted"/>
<gene>
    <name evidence="1" type="ORF">PR017_04090</name>
</gene>
<dbReference type="GO" id="GO:0003677">
    <property type="term" value="F:DNA binding"/>
    <property type="evidence" value="ECO:0007669"/>
    <property type="project" value="InterPro"/>
</dbReference>
<dbReference type="InterPro" id="IPR010982">
    <property type="entry name" value="Lambda_DNA-bd_dom_sf"/>
</dbReference>
<dbReference type="PANTHER" id="PTHR40275">
    <property type="entry name" value="SSL7038 PROTEIN"/>
    <property type="match status" value="1"/>
</dbReference>
<dbReference type="InterPro" id="IPR014057">
    <property type="entry name" value="HI1420"/>
</dbReference>
<evidence type="ECO:0000313" key="2">
    <source>
        <dbReference type="Proteomes" id="UP000249499"/>
    </source>
</evidence>
<keyword evidence="2" id="KW-1185">Reference proteome</keyword>